<name>A0A914UNU7_9BILA</name>
<feature type="region of interest" description="Disordered" evidence="1">
    <location>
        <begin position="304"/>
        <end position="359"/>
    </location>
</feature>
<dbReference type="WBParaSite" id="PSAMB.scaffold1145size35280.g11279.t1">
    <property type="protein sequence ID" value="PSAMB.scaffold1145size35280.g11279.t1"/>
    <property type="gene ID" value="PSAMB.scaffold1145size35280.g11279"/>
</dbReference>
<reference evidence="4" key="1">
    <citation type="submission" date="2022-11" db="UniProtKB">
        <authorList>
            <consortium name="WormBaseParasite"/>
        </authorList>
    </citation>
    <scope>IDENTIFICATION</scope>
</reference>
<evidence type="ECO:0000256" key="2">
    <source>
        <dbReference type="SAM" id="Phobius"/>
    </source>
</evidence>
<feature type="region of interest" description="Disordered" evidence="1">
    <location>
        <begin position="471"/>
        <end position="501"/>
    </location>
</feature>
<keyword evidence="2" id="KW-0812">Transmembrane</keyword>
<proteinExistence type="predicted"/>
<feature type="transmembrane region" description="Helical" evidence="2">
    <location>
        <begin position="581"/>
        <end position="600"/>
    </location>
</feature>
<sequence>MSGTQRVSYNAKRKGNQQPPSHADYGHQQATSVPNGNPAPATLGWAAPAVDNQYPVDRPPSNMSSGAAMSGMYSGQMRIPTGPNQVRPQQVMGNSPSMTFPPNGAHVVFQQTPGQVPLYTIYQTPSGPHQQMQPGQSVRYQVPFYQQQQPMYSQPTFMPAGLPPAGYYPGNYSYNQQQPGPAQQQQYVAQQQQQPFAASFPPPANPIYASAPPMSTNTSQHQNVMGTHTGPVVAQPGMGGAPQQQPNYNTTMYNSVQTQPPPPDPQHGNQGGQGAQLQGPGAARPRAKNVLAIVDPNTLEVQNKEAVEEAQKSTVEPETASGRTSAESFAQPPSTNAATAGADSAHESRASDQSTVDGRPGIAQEFMRNVAQVAFEPDAAVPAAAQPAVSPVASAAAAVDQPPHSPAVIMDEERNDTIDSVEFAYDSPDARSNDKQVRYYNQRLVAAAPRAAHIGRAICESAGRLGTLGASAAAPGHVSPPPTTPDGRQSTAADDTFPSAGVTRARVSVPSPVRASVRPFARSLSLSVVRRSRHSPSRLAHSATDLLLPLTLPTRPPASVMFWASWTVSAQLAALYTHVHLLWLCSMIVWLVIIVAVMVADKSGVVVLSLVGSGRRRPMTALAPANA</sequence>
<evidence type="ECO:0000256" key="1">
    <source>
        <dbReference type="SAM" id="MobiDB-lite"/>
    </source>
</evidence>
<accession>A0A914UNU7</accession>
<feature type="compositionally biased region" description="Polar residues" evidence="1">
    <location>
        <begin position="247"/>
        <end position="258"/>
    </location>
</feature>
<keyword evidence="3" id="KW-1185">Reference proteome</keyword>
<feature type="compositionally biased region" description="Polar residues" evidence="1">
    <location>
        <begin position="312"/>
        <end position="338"/>
    </location>
</feature>
<feature type="region of interest" description="Disordered" evidence="1">
    <location>
        <begin position="1"/>
        <end position="68"/>
    </location>
</feature>
<keyword evidence="2" id="KW-1133">Transmembrane helix</keyword>
<organism evidence="3 4">
    <name type="scientific">Plectus sambesii</name>
    <dbReference type="NCBI Taxonomy" id="2011161"/>
    <lineage>
        <taxon>Eukaryota</taxon>
        <taxon>Metazoa</taxon>
        <taxon>Ecdysozoa</taxon>
        <taxon>Nematoda</taxon>
        <taxon>Chromadorea</taxon>
        <taxon>Plectida</taxon>
        <taxon>Plectina</taxon>
        <taxon>Plectoidea</taxon>
        <taxon>Plectidae</taxon>
        <taxon>Plectus</taxon>
    </lineage>
</organism>
<feature type="region of interest" description="Disordered" evidence="1">
    <location>
        <begin position="205"/>
        <end position="284"/>
    </location>
</feature>
<feature type="compositionally biased region" description="Polar residues" evidence="1">
    <location>
        <begin position="213"/>
        <end position="226"/>
    </location>
</feature>
<protein>
    <submittedName>
        <fullName evidence="4">Uncharacterized protein</fullName>
    </submittedName>
</protein>
<dbReference type="AlphaFoldDB" id="A0A914UNU7"/>
<keyword evidence="2" id="KW-0472">Membrane</keyword>
<evidence type="ECO:0000313" key="4">
    <source>
        <dbReference type="WBParaSite" id="PSAMB.scaffold1145size35280.g11279.t1"/>
    </source>
</evidence>
<evidence type="ECO:0000313" key="3">
    <source>
        <dbReference type="Proteomes" id="UP000887566"/>
    </source>
</evidence>
<dbReference type="Proteomes" id="UP000887566">
    <property type="component" value="Unplaced"/>
</dbReference>